<dbReference type="Pfam" id="PF18588">
    <property type="entry name" value="WcbI"/>
    <property type="match status" value="1"/>
</dbReference>
<keyword evidence="4" id="KW-1185">Reference proteome</keyword>
<evidence type="ECO:0000259" key="2">
    <source>
        <dbReference type="Pfam" id="PF18588"/>
    </source>
</evidence>
<evidence type="ECO:0000313" key="4">
    <source>
        <dbReference type="Proteomes" id="UP000288178"/>
    </source>
</evidence>
<reference evidence="3 4" key="1">
    <citation type="submission" date="2019-01" db="EMBL/GenBank/DDBJ databases">
        <authorList>
            <person name="Chen W.-M."/>
        </authorList>
    </citation>
    <scope>NUCLEOTIDE SEQUENCE [LARGE SCALE GENOMIC DNA]</scope>
    <source>
        <strain evidence="3 4">ICH-3</strain>
    </source>
</reference>
<sequence length="299" mass="32579">MTASAPRVLVSGNCLTAGLAAALLRMGAASETHALPLTGETPDALRAKLDTLAASTDLWLLSPNNKVGRAAAQAHGKRVQLLPLIQFGAFQPDICYAWHRGTRTLTSPHYNSAIVVWGWRNGLDAGATAALFRAETFAALGYFDAWAPGLKDLQRAFADAGLAHRLADWFLAVKREGCFMHSINHPRLDAVVHLARVLAEEAGLPLRREVQSGEIHDGLNGTIWPVYPEIAERLGIHGGSYAWKYLTQNRFIDGVEDFVAQAFAGYLRQGLGREDLEITYQDASPIDRALRRITAMACP</sequence>
<gene>
    <name evidence="3" type="ORF">ENE75_20575</name>
</gene>
<keyword evidence="1" id="KW-0732">Signal</keyword>
<feature type="chain" id="PRO_5019434811" description="Polysaccharide biosynthesis enzyme WcbI domain-containing protein" evidence="1">
    <location>
        <begin position="35"/>
        <end position="299"/>
    </location>
</feature>
<dbReference type="AlphaFoldDB" id="A0A437JRF5"/>
<dbReference type="RefSeq" id="WP_128200218.1">
    <property type="nucleotide sequence ID" value="NZ_SACT01000008.1"/>
</dbReference>
<evidence type="ECO:0000256" key="1">
    <source>
        <dbReference type="SAM" id="SignalP"/>
    </source>
</evidence>
<comment type="caution">
    <text evidence="3">The sequence shown here is derived from an EMBL/GenBank/DDBJ whole genome shotgun (WGS) entry which is preliminary data.</text>
</comment>
<proteinExistence type="predicted"/>
<accession>A0A437JRF5</accession>
<protein>
    <recommendedName>
        <fullName evidence="2">Polysaccharide biosynthesis enzyme WcbI domain-containing protein</fullName>
    </recommendedName>
</protein>
<dbReference type="Proteomes" id="UP000288178">
    <property type="component" value="Unassembled WGS sequence"/>
</dbReference>
<evidence type="ECO:0000313" key="3">
    <source>
        <dbReference type="EMBL" id="RVT49467.1"/>
    </source>
</evidence>
<organism evidence="3 4">
    <name type="scientific">Rubrivivax albus</name>
    <dbReference type="NCBI Taxonomy" id="2499835"/>
    <lineage>
        <taxon>Bacteria</taxon>
        <taxon>Pseudomonadati</taxon>
        <taxon>Pseudomonadota</taxon>
        <taxon>Betaproteobacteria</taxon>
        <taxon>Burkholderiales</taxon>
        <taxon>Sphaerotilaceae</taxon>
        <taxon>Rubrivivax</taxon>
    </lineage>
</organism>
<feature type="domain" description="Polysaccharide biosynthesis enzyme WcbI" evidence="2">
    <location>
        <begin position="8"/>
        <end position="205"/>
    </location>
</feature>
<feature type="signal peptide" evidence="1">
    <location>
        <begin position="1"/>
        <end position="34"/>
    </location>
</feature>
<dbReference type="InterPro" id="IPR041307">
    <property type="entry name" value="WcbI"/>
</dbReference>
<name>A0A437JRF5_9BURK</name>
<dbReference type="OrthoDB" id="8557826at2"/>
<dbReference type="EMBL" id="SACT01000008">
    <property type="protein sequence ID" value="RVT49467.1"/>
    <property type="molecule type" value="Genomic_DNA"/>
</dbReference>